<keyword evidence="2" id="KW-0963">Cytoplasm</keyword>
<comment type="caution">
    <text evidence="6">The sequence shown here is derived from an EMBL/GenBank/DDBJ whole genome shotgun (WGS) entry which is preliminary data.</text>
</comment>
<accession>A0A3N9U7E9</accession>
<dbReference type="AlphaFoldDB" id="A0A3N9U7E9"/>
<dbReference type="Pfam" id="PF05400">
    <property type="entry name" value="FliT"/>
    <property type="match status" value="1"/>
</dbReference>
<evidence type="ECO:0000256" key="2">
    <source>
        <dbReference type="ARBA" id="ARBA00022490"/>
    </source>
</evidence>
<sequence>MDNRLKILCDIDHEIDGLLNAVDINSEEINALVDKRDQILHEILDGYSQGSSMLDTEEWRQAIINTQRLVERMDQKTNDLSEDLKRFRHGNKSVQQYKKFL</sequence>
<gene>
    <name evidence="6" type="ORF">EES38_05775</name>
</gene>
<evidence type="ECO:0000256" key="5">
    <source>
        <dbReference type="ARBA" id="ARBA00093797"/>
    </source>
</evidence>
<keyword evidence="4" id="KW-0143">Chaperone</keyword>
<keyword evidence="7" id="KW-1185">Reference proteome</keyword>
<organism evidence="6 7">
    <name type="scientific">Vibrio viridaestus</name>
    <dbReference type="NCBI Taxonomy" id="2487322"/>
    <lineage>
        <taxon>Bacteria</taxon>
        <taxon>Pseudomonadati</taxon>
        <taxon>Pseudomonadota</taxon>
        <taxon>Gammaproteobacteria</taxon>
        <taxon>Vibrionales</taxon>
        <taxon>Vibrionaceae</taxon>
        <taxon>Vibrio</taxon>
    </lineage>
</organism>
<evidence type="ECO:0000313" key="7">
    <source>
        <dbReference type="Proteomes" id="UP000281112"/>
    </source>
</evidence>
<proteinExistence type="predicted"/>
<protein>
    <recommendedName>
        <fullName evidence="5">Flagellar protein FliT</fullName>
    </recommendedName>
</protein>
<keyword evidence="6" id="KW-0966">Cell projection</keyword>
<name>A0A3N9U7E9_9VIBR</name>
<evidence type="ECO:0000256" key="1">
    <source>
        <dbReference type="ARBA" id="ARBA00004514"/>
    </source>
</evidence>
<dbReference type="RefSeq" id="WP_124936216.1">
    <property type="nucleotide sequence ID" value="NZ_RJVQ01000002.1"/>
</dbReference>
<comment type="subcellular location">
    <subcellularLocation>
        <location evidence="1">Cytoplasm</location>
        <location evidence="1">Cytosol</location>
    </subcellularLocation>
</comment>
<dbReference type="OrthoDB" id="5905433at2"/>
<keyword evidence="6" id="KW-0282">Flagellum</keyword>
<dbReference type="Proteomes" id="UP000281112">
    <property type="component" value="Unassembled WGS sequence"/>
</dbReference>
<evidence type="ECO:0000256" key="4">
    <source>
        <dbReference type="ARBA" id="ARBA00023186"/>
    </source>
</evidence>
<dbReference type="InterPro" id="IPR008622">
    <property type="entry name" value="FliT"/>
</dbReference>
<keyword evidence="6" id="KW-0969">Cilium</keyword>
<evidence type="ECO:0000313" key="6">
    <source>
        <dbReference type="EMBL" id="RQW64096.1"/>
    </source>
</evidence>
<reference evidence="6 7" key="1">
    <citation type="submission" date="2018-11" db="EMBL/GenBank/DDBJ databases">
        <title>Vibrio LJC006 sp. nov., isolated from seawater during the bloom of the enteromorpha.</title>
        <authorList>
            <person name="Liang J."/>
        </authorList>
    </citation>
    <scope>NUCLEOTIDE SEQUENCE [LARGE SCALE GENOMIC DNA]</scope>
    <source>
        <strain evidence="6 7">LJC006</strain>
    </source>
</reference>
<dbReference type="EMBL" id="RJVQ01000002">
    <property type="protein sequence ID" value="RQW64096.1"/>
    <property type="molecule type" value="Genomic_DNA"/>
</dbReference>
<keyword evidence="3" id="KW-1005">Bacterial flagellum biogenesis</keyword>
<evidence type="ECO:0000256" key="3">
    <source>
        <dbReference type="ARBA" id="ARBA00022795"/>
    </source>
</evidence>